<name>A0A812WIF0_9DINO</name>
<dbReference type="OrthoDB" id="5594057at2759"/>
<dbReference type="InterPro" id="IPR051161">
    <property type="entry name" value="Mannose-6P_isomerase_type2"/>
</dbReference>
<feature type="domain" description="Nucleotidyl transferase" evidence="1">
    <location>
        <begin position="4"/>
        <end position="299"/>
    </location>
</feature>
<dbReference type="Pfam" id="PF00483">
    <property type="entry name" value="NTP_transferase"/>
    <property type="match status" value="1"/>
</dbReference>
<dbReference type="Gene3D" id="3.90.550.10">
    <property type="entry name" value="Spore Coat Polysaccharide Biosynthesis Protein SpsA, Chain A"/>
    <property type="match status" value="1"/>
</dbReference>
<accession>A0A812WIF0</accession>
<dbReference type="SUPFAM" id="SSF53448">
    <property type="entry name" value="Nucleotide-diphospho-sugar transferases"/>
    <property type="match status" value="1"/>
</dbReference>
<sequence length="368" mass="40308">MRYAVIMAGGSGTRLWPVSVQGEPKQLVRFIPGPDGVPRSLLHIAADRLEGLVPGAQRLICTGEVHRGRIKEGIPGITDDQIIGEPMPRDTVNAVGLSAAILEKQDPDAVFAVLTADHLIEPEETFRARMELGYRLVEEDPNRLVTFAIEPTFPATGFGYVKRGTPIEKTDGLAFEVERFVEKPDEATAKSYVDSGEYGWNSGMFVWRASTVMRALETFKPEIARGLRTIQKAWGTEKQAEVLAEVFPKLEKISVDFALMEPATDPDQRGDLQVCTVTMDLDWLDVGSWPSFGETLDADAQGNAHTGGAIAMDSSGTLTVNRSENHTVCLLGCEDLIVIHTDRATLVMPRGKAQDLKKLHGTLPDELK</sequence>
<dbReference type="Pfam" id="PF22640">
    <property type="entry name" value="ManC_GMP_beta-helix"/>
    <property type="match status" value="1"/>
</dbReference>
<dbReference type="Proteomes" id="UP000601435">
    <property type="component" value="Unassembled WGS sequence"/>
</dbReference>
<dbReference type="PANTHER" id="PTHR46390">
    <property type="entry name" value="MANNOSE-1-PHOSPHATE GUANYLYLTRANSFERASE"/>
    <property type="match status" value="1"/>
</dbReference>
<proteinExistence type="predicted"/>
<dbReference type="EMBL" id="CAJNJA010033506">
    <property type="protein sequence ID" value="CAE7680418.1"/>
    <property type="molecule type" value="Genomic_DNA"/>
</dbReference>
<dbReference type="GO" id="GO:0004475">
    <property type="term" value="F:mannose-1-phosphate guanylyltransferase (GTP) activity"/>
    <property type="evidence" value="ECO:0007669"/>
    <property type="project" value="InterPro"/>
</dbReference>
<dbReference type="GO" id="GO:0009298">
    <property type="term" value="P:GDP-mannose biosynthetic process"/>
    <property type="evidence" value="ECO:0007669"/>
    <property type="project" value="TreeGrafter"/>
</dbReference>
<evidence type="ECO:0000313" key="4">
    <source>
        <dbReference type="Proteomes" id="UP000601435"/>
    </source>
</evidence>
<keyword evidence="4" id="KW-1185">Reference proteome</keyword>
<reference evidence="3" key="1">
    <citation type="submission" date="2021-02" db="EMBL/GenBank/DDBJ databases">
        <authorList>
            <person name="Dougan E. K."/>
            <person name="Rhodes N."/>
            <person name="Thang M."/>
            <person name="Chan C."/>
        </authorList>
    </citation>
    <scope>NUCLEOTIDE SEQUENCE</scope>
</reference>
<dbReference type="CDD" id="cd02509">
    <property type="entry name" value="GDP-M1P_Guanylyltransferase"/>
    <property type="match status" value="1"/>
</dbReference>
<dbReference type="PANTHER" id="PTHR46390:SF1">
    <property type="entry name" value="MANNOSE-1-PHOSPHATE GUANYLYLTRANSFERASE"/>
    <property type="match status" value="1"/>
</dbReference>
<evidence type="ECO:0000313" key="3">
    <source>
        <dbReference type="EMBL" id="CAE7680418.1"/>
    </source>
</evidence>
<dbReference type="InterPro" id="IPR005835">
    <property type="entry name" value="NTP_transferase_dom"/>
</dbReference>
<dbReference type="AlphaFoldDB" id="A0A812WIF0"/>
<dbReference type="SUPFAM" id="SSF159283">
    <property type="entry name" value="Guanosine diphospho-D-mannose pyrophosphorylase/mannose-6-phosphate isomerase linker domain"/>
    <property type="match status" value="1"/>
</dbReference>
<evidence type="ECO:0000259" key="1">
    <source>
        <dbReference type="Pfam" id="PF00483"/>
    </source>
</evidence>
<evidence type="ECO:0000259" key="2">
    <source>
        <dbReference type="Pfam" id="PF22640"/>
    </source>
</evidence>
<dbReference type="InterPro" id="IPR049577">
    <property type="entry name" value="GMPP_N"/>
</dbReference>
<organism evidence="3 4">
    <name type="scientific">Symbiodinium necroappetens</name>
    <dbReference type="NCBI Taxonomy" id="1628268"/>
    <lineage>
        <taxon>Eukaryota</taxon>
        <taxon>Sar</taxon>
        <taxon>Alveolata</taxon>
        <taxon>Dinophyceae</taxon>
        <taxon>Suessiales</taxon>
        <taxon>Symbiodiniaceae</taxon>
        <taxon>Symbiodinium</taxon>
    </lineage>
</organism>
<feature type="domain" description="MannoseP isomerase/GMP-like beta-helix" evidence="2">
    <location>
        <begin position="309"/>
        <end position="359"/>
    </location>
</feature>
<protein>
    <submittedName>
        <fullName evidence="3">ManC protein</fullName>
    </submittedName>
</protein>
<dbReference type="InterPro" id="IPR029044">
    <property type="entry name" value="Nucleotide-diphossugar_trans"/>
</dbReference>
<dbReference type="InterPro" id="IPR054566">
    <property type="entry name" value="ManC/GMP-like_b-helix"/>
</dbReference>
<comment type="caution">
    <text evidence="3">The sequence shown here is derived from an EMBL/GenBank/DDBJ whole genome shotgun (WGS) entry which is preliminary data.</text>
</comment>
<gene>
    <name evidence="3" type="primary">manC</name>
    <name evidence="3" type="ORF">SNEC2469_LOCUS19559</name>
</gene>